<evidence type="ECO:0000256" key="1">
    <source>
        <dbReference type="SAM" id="SignalP"/>
    </source>
</evidence>
<proteinExistence type="predicted"/>
<dbReference type="NCBIfam" id="NF047637">
    <property type="entry name" value="lipo_CC0125"/>
    <property type="match status" value="1"/>
</dbReference>
<dbReference type="Proteomes" id="UP000266385">
    <property type="component" value="Unassembled WGS sequence"/>
</dbReference>
<evidence type="ECO:0000313" key="3">
    <source>
        <dbReference type="Proteomes" id="UP000266385"/>
    </source>
</evidence>
<sequence>MKNTYLIPALAALAALGACATATPYQAANTSDRGYSDQQVETNRWLVSFAGNSLTDRQTVETYLLYRAAELTSQNGYDHFRVVRRDTDTDSSFVPVGGRYPHFHTSYRYYGPYWGRGFYDPWDRPTDYREVTRFEATAEIIMGKGPKPDDPEFFDAEDVLMNLSGRIQRPETG</sequence>
<feature type="signal peptide" evidence="1">
    <location>
        <begin position="1"/>
        <end position="27"/>
    </location>
</feature>
<reference evidence="2 3" key="1">
    <citation type="submission" date="2018-08" db="EMBL/GenBank/DDBJ databases">
        <title>Henriciella mobilis sp. nov., isolated from seawater.</title>
        <authorList>
            <person name="Cheng H."/>
            <person name="Wu Y.-H."/>
            <person name="Xu X.-W."/>
            <person name="Guo L.-L."/>
        </authorList>
    </citation>
    <scope>NUCLEOTIDE SEQUENCE [LARGE SCALE GENOMIC DNA]</scope>
    <source>
        <strain evidence="2 3">JN25</strain>
    </source>
</reference>
<dbReference type="AlphaFoldDB" id="A0A399RJT3"/>
<feature type="chain" id="PRO_5017438252" description="Lipoprotein" evidence="1">
    <location>
        <begin position="28"/>
        <end position="173"/>
    </location>
</feature>
<name>A0A399RJT3_9PROT</name>
<keyword evidence="1" id="KW-0732">Signal</keyword>
<dbReference type="RefSeq" id="WP_119375313.1">
    <property type="nucleotide sequence ID" value="NZ_QWFX01000006.1"/>
</dbReference>
<dbReference type="EMBL" id="QWFX01000006">
    <property type="protein sequence ID" value="RIJ29995.1"/>
    <property type="molecule type" value="Genomic_DNA"/>
</dbReference>
<keyword evidence="3" id="KW-1185">Reference proteome</keyword>
<accession>A0A399RJT3</accession>
<comment type="caution">
    <text evidence="2">The sequence shown here is derived from an EMBL/GenBank/DDBJ whole genome shotgun (WGS) entry which is preliminary data.</text>
</comment>
<dbReference type="PROSITE" id="PS51257">
    <property type="entry name" value="PROKAR_LIPOPROTEIN"/>
    <property type="match status" value="1"/>
</dbReference>
<protein>
    <recommendedName>
        <fullName evidence="4">Lipoprotein</fullName>
    </recommendedName>
</protein>
<organism evidence="2 3">
    <name type="scientific">Henriciella mobilis</name>
    <dbReference type="NCBI Taxonomy" id="2305467"/>
    <lineage>
        <taxon>Bacteria</taxon>
        <taxon>Pseudomonadati</taxon>
        <taxon>Pseudomonadota</taxon>
        <taxon>Alphaproteobacteria</taxon>
        <taxon>Hyphomonadales</taxon>
        <taxon>Hyphomonadaceae</taxon>
        <taxon>Henriciella</taxon>
    </lineage>
</organism>
<evidence type="ECO:0000313" key="2">
    <source>
        <dbReference type="EMBL" id="RIJ29995.1"/>
    </source>
</evidence>
<gene>
    <name evidence="2" type="ORF">D1223_04855</name>
</gene>
<dbReference type="OrthoDB" id="7172943at2"/>
<evidence type="ECO:0008006" key="4">
    <source>
        <dbReference type="Google" id="ProtNLM"/>
    </source>
</evidence>